<keyword evidence="1" id="KW-0862">Zinc</keyword>
<comment type="caution">
    <text evidence="4">The sequence shown here is derived from an EMBL/GenBank/DDBJ whole genome shotgun (WGS) entry which is preliminary data.</text>
</comment>
<dbReference type="Pfam" id="PF16422">
    <property type="entry name" value="COE1_DBD"/>
    <property type="match status" value="2"/>
</dbReference>
<comment type="subcellular location">
    <subcellularLocation>
        <location evidence="1">Nucleus</location>
    </subcellularLocation>
</comment>
<keyword evidence="1" id="KW-0805">Transcription regulation</keyword>
<comment type="similarity">
    <text evidence="1">Belongs to the COE family.</text>
</comment>
<feature type="region of interest" description="Disordered" evidence="2">
    <location>
        <begin position="359"/>
        <end position="389"/>
    </location>
</feature>
<dbReference type="EMBL" id="SOYY01000001">
    <property type="protein sequence ID" value="KAA0724922.1"/>
    <property type="molecule type" value="Genomic_DNA"/>
</dbReference>
<keyword evidence="1" id="KW-0217">Developmental protein</keyword>
<gene>
    <name evidence="4" type="ORF">E1301_Tti014796</name>
</gene>
<accession>A0A5A9PTF2</accession>
<feature type="compositionally biased region" description="Basic and acidic residues" evidence="2">
    <location>
        <begin position="362"/>
        <end position="372"/>
    </location>
</feature>
<evidence type="ECO:0000313" key="5">
    <source>
        <dbReference type="Proteomes" id="UP000324632"/>
    </source>
</evidence>
<keyword evidence="1" id="KW-0238">DNA-binding</keyword>
<organism evidence="4 5">
    <name type="scientific">Triplophysa tibetana</name>
    <dbReference type="NCBI Taxonomy" id="1572043"/>
    <lineage>
        <taxon>Eukaryota</taxon>
        <taxon>Metazoa</taxon>
        <taxon>Chordata</taxon>
        <taxon>Craniata</taxon>
        <taxon>Vertebrata</taxon>
        <taxon>Euteleostomi</taxon>
        <taxon>Actinopterygii</taxon>
        <taxon>Neopterygii</taxon>
        <taxon>Teleostei</taxon>
        <taxon>Ostariophysi</taxon>
        <taxon>Cypriniformes</taxon>
        <taxon>Nemacheilidae</taxon>
        <taxon>Triplophysa</taxon>
    </lineage>
</organism>
<reference evidence="4 5" key="1">
    <citation type="journal article" date="2019" name="Mol. Ecol. Resour.">
        <title>Chromosome-level genome assembly of Triplophysa tibetana, a fish adapted to the harsh high-altitude environment of the Tibetan Plateau.</title>
        <authorList>
            <person name="Yang X."/>
            <person name="Liu H."/>
            <person name="Ma Z."/>
            <person name="Zou Y."/>
            <person name="Zou M."/>
            <person name="Mao Y."/>
            <person name="Li X."/>
            <person name="Wang H."/>
            <person name="Chen T."/>
            <person name="Wang W."/>
            <person name="Yang R."/>
        </authorList>
    </citation>
    <scope>NUCLEOTIDE SEQUENCE [LARGE SCALE GENOMIC DNA]</scope>
    <source>
        <strain evidence="4">TTIB1903HZAU</strain>
        <tissue evidence="4">Muscle</tissue>
    </source>
</reference>
<feature type="domain" description="Transcription factor COE DNA-binding" evidence="3">
    <location>
        <begin position="219"/>
        <end position="244"/>
    </location>
</feature>
<keyword evidence="1" id="KW-0539">Nucleus</keyword>
<keyword evidence="1" id="KW-0863">Zinc-finger</keyword>
<dbReference type="InterPro" id="IPR032200">
    <property type="entry name" value="COE_DBD"/>
</dbReference>
<name>A0A5A9PTF2_9TELE</name>
<dbReference type="AlphaFoldDB" id="A0A5A9PTF2"/>
<dbReference type="GO" id="GO:0005634">
    <property type="term" value="C:nucleus"/>
    <property type="evidence" value="ECO:0007669"/>
    <property type="project" value="UniProtKB-SubCell"/>
</dbReference>
<dbReference type="GO" id="GO:0003677">
    <property type="term" value="F:DNA binding"/>
    <property type="evidence" value="ECO:0007669"/>
    <property type="project" value="UniProtKB-KW"/>
</dbReference>
<keyword evidence="5" id="KW-1185">Reference proteome</keyword>
<dbReference type="InterPro" id="IPR003523">
    <property type="entry name" value="Transcription_factor_COE"/>
</dbReference>
<dbReference type="Proteomes" id="UP000324632">
    <property type="component" value="Chromosome 1"/>
</dbReference>
<keyword evidence="1" id="KW-0479">Metal-binding</keyword>
<dbReference type="GO" id="GO:0008270">
    <property type="term" value="F:zinc ion binding"/>
    <property type="evidence" value="ECO:0007669"/>
    <property type="project" value="UniProtKB-KW"/>
</dbReference>
<keyword evidence="1" id="KW-0804">Transcription</keyword>
<evidence type="ECO:0000313" key="4">
    <source>
        <dbReference type="EMBL" id="KAA0724922.1"/>
    </source>
</evidence>
<dbReference type="InterPro" id="IPR038173">
    <property type="entry name" value="COE_DBD_sf"/>
</dbReference>
<sequence length="734" mass="82727">MQIGKSACIYALVVRWYDAWRGHLGTGHLTDFALTSGKATVGCTRTVLMFGIQENIPRGGTTMKEEPLGSGMNSVRSWLHTAGVVDANTAAQSGVGLARAHYEKQPPSNLRKSNFFHFVLALYDRQGQPVEIERTAYVDFVEKDKAIIYEGQDKNPEMCRVLLTHEIMCRPIQGLRASTLQKIDASLNRSALDTLKRIQMFRIVRRLMRNDLLLAFPTVFRCCDKKSCGNRNETPSDPVIIDRVWPITSCVSPRLPCCCAPCRTGGLTWKPGGVFGDCIIAECQQRESISLSLLVELSSDRELACPLSEKLDWKGFTDIYRIDSSHKLLGFVSRLNRGGWIGCLGALCFSLLNNMCNSSKRGKGEQRKEGRSYLKRSPPSHPSAGPRSALSKCQRLEGDIQQTLFLYECFIGKVLVSTVEARSSLEAEGVCVRICVCLRAGTPLELINELVDSRYISGQVTATLVQVHRCSTQLLIYETVSNPSPNMIEKDTEEKEMSCCSIFEVERGTPKLAHVSIESVILCYTINDSPVYLIESTKQRHSSFVELYENPCQACQHAHTHAYMRTHEFTCNTCIKHNYRQTRKNVLPDVHKNTPGKMIMLGQSWVICFTEEVITSPDPEKGHTSHPFKGHMRYLELKRCTRKGCKRIAAAVEAPVFDWRETRWPQADGELMSKQRADRQLRSGSHKRRLNMVSASSNLTSALYANHGKCQRNKSTHLQRKPTHTRCQREYFGE</sequence>
<dbReference type="PANTHER" id="PTHR10747">
    <property type="entry name" value="TRANSCRIPTION FACTOR COE FAMILY MEMBER"/>
    <property type="match status" value="1"/>
</dbReference>
<evidence type="ECO:0000259" key="3">
    <source>
        <dbReference type="Pfam" id="PF16422"/>
    </source>
</evidence>
<feature type="domain" description="Transcription factor COE DNA-binding" evidence="3">
    <location>
        <begin position="67"/>
        <end position="145"/>
    </location>
</feature>
<evidence type="ECO:0000256" key="1">
    <source>
        <dbReference type="RuleBase" id="RU004489"/>
    </source>
</evidence>
<dbReference type="GO" id="GO:0006355">
    <property type="term" value="P:regulation of DNA-templated transcription"/>
    <property type="evidence" value="ECO:0007669"/>
    <property type="project" value="InterPro"/>
</dbReference>
<proteinExistence type="inferred from homology"/>
<dbReference type="Gene3D" id="2.60.40.3180">
    <property type="entry name" value="Transcription factor COE1, DNA-binding domain"/>
    <property type="match status" value="3"/>
</dbReference>
<protein>
    <submittedName>
        <fullName evidence="4">Transcription factor COE3</fullName>
    </submittedName>
</protein>
<evidence type="ECO:0000256" key="2">
    <source>
        <dbReference type="SAM" id="MobiDB-lite"/>
    </source>
</evidence>